<evidence type="ECO:0000313" key="2">
    <source>
        <dbReference type="EMBL" id="MBZ5708187.1"/>
    </source>
</evidence>
<organism evidence="2 3">
    <name type="scientific">Nannocystis pusilla</name>
    <dbReference type="NCBI Taxonomy" id="889268"/>
    <lineage>
        <taxon>Bacteria</taxon>
        <taxon>Pseudomonadati</taxon>
        <taxon>Myxococcota</taxon>
        <taxon>Polyangia</taxon>
        <taxon>Nannocystales</taxon>
        <taxon>Nannocystaceae</taxon>
        <taxon>Nannocystis</taxon>
    </lineage>
</organism>
<proteinExistence type="predicted"/>
<evidence type="ECO:0000313" key="3">
    <source>
        <dbReference type="Proteomes" id="UP001139031"/>
    </source>
</evidence>
<dbReference type="RefSeq" id="WP_224189940.1">
    <property type="nucleotide sequence ID" value="NZ_JAIRAU010000001.1"/>
</dbReference>
<name>A0ABS7TIZ5_9BACT</name>
<evidence type="ECO:0000256" key="1">
    <source>
        <dbReference type="SAM" id="SignalP"/>
    </source>
</evidence>
<sequence length="182" mass="19867">MSWTAFILALAGAAATSTTSAKAEAAAKPGIEVLRVKRDFGKPHFDLAIDAWLDDGATRLDEARLWWVNTAEQDRRKPLGPMVERMVKLRYRRGSSRSLTVTVTGDGKEFAFVVELGDAGQLHAFVAVDTDDGRHVPRCRTTSARLIAHRVLGLPVGLARVSVTCSDEHGGLHKGTVRHRDV</sequence>
<evidence type="ECO:0008006" key="4">
    <source>
        <dbReference type="Google" id="ProtNLM"/>
    </source>
</evidence>
<gene>
    <name evidence="2" type="ORF">K7C98_02880</name>
</gene>
<feature type="chain" id="PRO_5046898827" description="DUF4833 domain-containing protein" evidence="1">
    <location>
        <begin position="24"/>
        <end position="182"/>
    </location>
</feature>
<protein>
    <recommendedName>
        <fullName evidence="4">DUF4833 domain-containing protein</fullName>
    </recommendedName>
</protein>
<keyword evidence="3" id="KW-1185">Reference proteome</keyword>
<keyword evidence="1" id="KW-0732">Signal</keyword>
<dbReference type="Proteomes" id="UP001139031">
    <property type="component" value="Unassembled WGS sequence"/>
</dbReference>
<comment type="caution">
    <text evidence="2">The sequence shown here is derived from an EMBL/GenBank/DDBJ whole genome shotgun (WGS) entry which is preliminary data.</text>
</comment>
<feature type="signal peptide" evidence="1">
    <location>
        <begin position="1"/>
        <end position="23"/>
    </location>
</feature>
<reference evidence="2" key="1">
    <citation type="submission" date="2021-08" db="EMBL/GenBank/DDBJ databases">
        <authorList>
            <person name="Stevens D.C."/>
        </authorList>
    </citation>
    <scope>NUCLEOTIDE SEQUENCE</scope>
    <source>
        <strain evidence="2">DSM 53165</strain>
    </source>
</reference>
<accession>A0ABS7TIZ5</accession>
<dbReference type="EMBL" id="JAIRAU010000001">
    <property type="protein sequence ID" value="MBZ5708187.1"/>
    <property type="molecule type" value="Genomic_DNA"/>
</dbReference>